<feature type="domain" description="Thioesterase" evidence="3">
    <location>
        <begin position="55"/>
        <end position="126"/>
    </location>
</feature>
<evidence type="ECO:0000259" key="3">
    <source>
        <dbReference type="Pfam" id="PF03061"/>
    </source>
</evidence>
<evidence type="ECO:0000313" key="5">
    <source>
        <dbReference type="Proteomes" id="UP000305109"/>
    </source>
</evidence>
<keyword evidence="5" id="KW-1185">Reference proteome</keyword>
<comment type="caution">
    <text evidence="4">The sequence shown here is derived from an EMBL/GenBank/DDBJ whole genome shotgun (WGS) entry which is preliminary data.</text>
</comment>
<sequence>MADGDPEPIDFLTLLRGVNDTAPFNRWAGFVVSAAGDGTAELRLPWRAELGQYSGFLHAAVVAGMIDTACGFAAATVVGQVLAAQCSVNFLSPAVGDEFVARAVVVKAGKRQVFTTAELFAERDGVSKLVATGSTLLAVPT</sequence>
<dbReference type="Pfam" id="PF03061">
    <property type="entry name" value="4HBT"/>
    <property type="match status" value="1"/>
</dbReference>
<dbReference type="InterPro" id="IPR039298">
    <property type="entry name" value="ACOT13"/>
</dbReference>
<dbReference type="NCBIfam" id="TIGR00369">
    <property type="entry name" value="unchar_dom_1"/>
    <property type="match status" value="1"/>
</dbReference>
<evidence type="ECO:0000313" key="4">
    <source>
        <dbReference type="EMBL" id="TJZ80250.1"/>
    </source>
</evidence>
<dbReference type="CDD" id="cd03443">
    <property type="entry name" value="PaaI_thioesterase"/>
    <property type="match status" value="1"/>
</dbReference>
<evidence type="ECO:0000256" key="2">
    <source>
        <dbReference type="ARBA" id="ARBA00022801"/>
    </source>
</evidence>
<dbReference type="InterPro" id="IPR006683">
    <property type="entry name" value="Thioestr_dom"/>
</dbReference>
<protein>
    <submittedName>
        <fullName evidence="4">PaaI family thioesterase</fullName>
    </submittedName>
</protein>
<dbReference type="Gene3D" id="3.10.129.10">
    <property type="entry name" value="Hotdog Thioesterase"/>
    <property type="match status" value="1"/>
</dbReference>
<dbReference type="EMBL" id="SUMD01000002">
    <property type="protein sequence ID" value="TJZ80250.1"/>
    <property type="molecule type" value="Genomic_DNA"/>
</dbReference>
<gene>
    <name evidence="4" type="ORF">FCG67_05120</name>
</gene>
<dbReference type="RefSeq" id="WP_136907710.1">
    <property type="nucleotide sequence ID" value="NZ_SUMD01000002.1"/>
</dbReference>
<accession>A0ABY2RP46</accession>
<organism evidence="4 5">
    <name type="scientific">Rhodococcus oryzae</name>
    <dbReference type="NCBI Taxonomy" id="2571143"/>
    <lineage>
        <taxon>Bacteria</taxon>
        <taxon>Bacillati</taxon>
        <taxon>Actinomycetota</taxon>
        <taxon>Actinomycetes</taxon>
        <taxon>Mycobacteriales</taxon>
        <taxon>Nocardiaceae</taxon>
        <taxon>Rhodococcus</taxon>
    </lineage>
</organism>
<dbReference type="PANTHER" id="PTHR21660:SF1">
    <property type="entry name" value="ACYL-COENZYME A THIOESTERASE 13"/>
    <property type="match status" value="1"/>
</dbReference>
<keyword evidence="2" id="KW-0378">Hydrolase</keyword>
<dbReference type="Proteomes" id="UP000305109">
    <property type="component" value="Unassembled WGS sequence"/>
</dbReference>
<evidence type="ECO:0000256" key="1">
    <source>
        <dbReference type="ARBA" id="ARBA00008324"/>
    </source>
</evidence>
<dbReference type="SUPFAM" id="SSF54637">
    <property type="entry name" value="Thioesterase/thiol ester dehydrase-isomerase"/>
    <property type="match status" value="1"/>
</dbReference>
<dbReference type="PANTHER" id="PTHR21660">
    <property type="entry name" value="THIOESTERASE SUPERFAMILY MEMBER-RELATED"/>
    <property type="match status" value="1"/>
</dbReference>
<name>A0ABY2RP46_9NOCA</name>
<reference evidence="4 5" key="1">
    <citation type="submission" date="2019-04" db="EMBL/GenBank/DDBJ databases">
        <title>Rhodococcus oryzae sp. nov., a novel actinomycete isolated from rhizosphere soil of rice (Oryza sativa L.).</title>
        <authorList>
            <person name="Li C."/>
        </authorList>
    </citation>
    <scope>NUCLEOTIDE SEQUENCE [LARGE SCALE GENOMIC DNA]</scope>
    <source>
        <strain evidence="4 5">NEAU-CX67</strain>
    </source>
</reference>
<proteinExistence type="inferred from homology"/>
<comment type="similarity">
    <text evidence="1">Belongs to the thioesterase PaaI family.</text>
</comment>
<dbReference type="InterPro" id="IPR003736">
    <property type="entry name" value="PAAI_dom"/>
</dbReference>
<dbReference type="InterPro" id="IPR029069">
    <property type="entry name" value="HotDog_dom_sf"/>
</dbReference>